<evidence type="ECO:0000256" key="2">
    <source>
        <dbReference type="ARBA" id="ARBA00022980"/>
    </source>
</evidence>
<dbReference type="SUPFAM" id="SSF64263">
    <property type="entry name" value="Prokaryotic ribosomal protein L17"/>
    <property type="match status" value="1"/>
</dbReference>
<feature type="compositionally biased region" description="Low complexity" evidence="6">
    <location>
        <begin position="149"/>
        <end position="160"/>
    </location>
</feature>
<dbReference type="FunFam" id="3.90.1030.10:FF:000001">
    <property type="entry name" value="50S ribosomal protein L17"/>
    <property type="match status" value="1"/>
</dbReference>
<protein>
    <recommendedName>
        <fullName evidence="4">Large ribosomal subunit protein bL17</fullName>
    </recommendedName>
</protein>
<comment type="subunit">
    <text evidence="4">Part of the 50S ribosomal subunit. Contacts protein L32.</text>
</comment>
<sequence length="160" mass="17664">MRHGVKLNKLSRTASHRKALMSNLACELISHKRITTTLAKAKALRVYIEPMLTRGKNDSTHNRRIVFSYLQDKEAIKELFGVISEKIANRPGGYTRIIKLGKRVGDNAEVAMIELVDFNEIYGKTAEADKAPAKKTRRAGGAKKKAEGEASAETPAESAE</sequence>
<dbReference type="InterPro" id="IPR047859">
    <property type="entry name" value="Ribosomal_bL17_CS"/>
</dbReference>
<keyword evidence="2 4" id="KW-0689">Ribosomal protein</keyword>
<keyword evidence="3 4" id="KW-0687">Ribonucleoprotein</keyword>
<proteinExistence type="inferred from homology"/>
<dbReference type="NCBIfam" id="TIGR00059">
    <property type="entry name" value="L17"/>
    <property type="match status" value="1"/>
</dbReference>
<dbReference type="PANTHER" id="PTHR14413:SF16">
    <property type="entry name" value="LARGE RIBOSOMAL SUBUNIT PROTEIN BL17M"/>
    <property type="match status" value="1"/>
</dbReference>
<dbReference type="InterPro" id="IPR036373">
    <property type="entry name" value="Ribosomal_bL17_sf"/>
</dbReference>
<evidence type="ECO:0000256" key="6">
    <source>
        <dbReference type="SAM" id="MobiDB-lite"/>
    </source>
</evidence>
<evidence type="ECO:0000256" key="3">
    <source>
        <dbReference type="ARBA" id="ARBA00023274"/>
    </source>
</evidence>
<dbReference type="GO" id="GO:0003735">
    <property type="term" value="F:structural constituent of ribosome"/>
    <property type="evidence" value="ECO:0007669"/>
    <property type="project" value="InterPro"/>
</dbReference>
<dbReference type="GO" id="GO:0022625">
    <property type="term" value="C:cytosolic large ribosomal subunit"/>
    <property type="evidence" value="ECO:0007669"/>
    <property type="project" value="TreeGrafter"/>
</dbReference>
<comment type="caution">
    <text evidence="7">The sequence shown here is derived from an EMBL/GenBank/DDBJ whole genome shotgun (WGS) entry which is preliminary data.</text>
</comment>
<evidence type="ECO:0000256" key="4">
    <source>
        <dbReference type="HAMAP-Rule" id="MF_01368"/>
    </source>
</evidence>
<dbReference type="PROSITE" id="PS01167">
    <property type="entry name" value="RIBOSOMAL_L17"/>
    <property type="match status" value="1"/>
</dbReference>
<name>A0A327WA96_9BACT</name>
<evidence type="ECO:0000313" key="7">
    <source>
        <dbReference type="EMBL" id="RAJ87483.1"/>
    </source>
</evidence>
<dbReference type="Pfam" id="PF01196">
    <property type="entry name" value="Ribosomal_L17"/>
    <property type="match status" value="1"/>
</dbReference>
<accession>A0A327WA96</accession>
<keyword evidence="8" id="KW-1185">Reference proteome</keyword>
<gene>
    <name evidence="4" type="primary">rplQ</name>
    <name evidence="7" type="ORF">CLV59_101234</name>
</gene>
<dbReference type="HAMAP" id="MF_01368">
    <property type="entry name" value="Ribosomal_bL17"/>
    <property type="match status" value="1"/>
</dbReference>
<feature type="compositionally biased region" description="Basic residues" evidence="6">
    <location>
        <begin position="133"/>
        <end position="143"/>
    </location>
</feature>
<dbReference type="GO" id="GO:0006412">
    <property type="term" value="P:translation"/>
    <property type="evidence" value="ECO:0007669"/>
    <property type="project" value="UniProtKB-UniRule"/>
</dbReference>
<dbReference type="PANTHER" id="PTHR14413">
    <property type="entry name" value="RIBOSOMAL PROTEIN L17"/>
    <property type="match status" value="1"/>
</dbReference>
<feature type="region of interest" description="Disordered" evidence="6">
    <location>
        <begin position="127"/>
        <end position="160"/>
    </location>
</feature>
<dbReference type="Gene3D" id="3.90.1030.10">
    <property type="entry name" value="Ribosomal protein L17"/>
    <property type="match status" value="1"/>
</dbReference>
<evidence type="ECO:0000256" key="5">
    <source>
        <dbReference type="RuleBase" id="RU000660"/>
    </source>
</evidence>
<dbReference type="RefSeq" id="WP_111590164.1">
    <property type="nucleotide sequence ID" value="NZ_QLMA01000001.1"/>
</dbReference>
<dbReference type="Proteomes" id="UP000249819">
    <property type="component" value="Unassembled WGS sequence"/>
</dbReference>
<organism evidence="7 8">
    <name type="scientific">Chitinophaga dinghuensis</name>
    <dbReference type="NCBI Taxonomy" id="1539050"/>
    <lineage>
        <taxon>Bacteria</taxon>
        <taxon>Pseudomonadati</taxon>
        <taxon>Bacteroidota</taxon>
        <taxon>Chitinophagia</taxon>
        <taxon>Chitinophagales</taxon>
        <taxon>Chitinophagaceae</taxon>
        <taxon>Chitinophaga</taxon>
    </lineage>
</organism>
<dbReference type="OrthoDB" id="9809073at2"/>
<dbReference type="EMBL" id="QLMA01000001">
    <property type="protein sequence ID" value="RAJ87483.1"/>
    <property type="molecule type" value="Genomic_DNA"/>
</dbReference>
<comment type="similarity">
    <text evidence="1 4 5">Belongs to the bacterial ribosomal protein bL17 family.</text>
</comment>
<evidence type="ECO:0000256" key="1">
    <source>
        <dbReference type="ARBA" id="ARBA00008777"/>
    </source>
</evidence>
<reference evidence="7 8" key="1">
    <citation type="submission" date="2018-06" db="EMBL/GenBank/DDBJ databases">
        <title>Genomic Encyclopedia of Archaeal and Bacterial Type Strains, Phase II (KMG-II): from individual species to whole genera.</title>
        <authorList>
            <person name="Goeker M."/>
        </authorList>
    </citation>
    <scope>NUCLEOTIDE SEQUENCE [LARGE SCALE GENOMIC DNA]</scope>
    <source>
        <strain evidence="7 8">DSM 29821</strain>
    </source>
</reference>
<dbReference type="InterPro" id="IPR000456">
    <property type="entry name" value="Ribosomal_bL17"/>
</dbReference>
<evidence type="ECO:0000313" key="8">
    <source>
        <dbReference type="Proteomes" id="UP000249819"/>
    </source>
</evidence>
<dbReference type="AlphaFoldDB" id="A0A327WA96"/>